<feature type="region of interest" description="Disordered" evidence="1">
    <location>
        <begin position="72"/>
        <end position="91"/>
    </location>
</feature>
<gene>
    <name evidence="2" type="ORF">H7C19_34090</name>
</gene>
<feature type="non-terminal residue" evidence="2">
    <location>
        <position position="1"/>
    </location>
</feature>
<reference evidence="2 3" key="1">
    <citation type="submission" date="2020-08" db="EMBL/GenBank/DDBJ databases">
        <title>Cohnella phylogeny.</title>
        <authorList>
            <person name="Dunlap C."/>
        </authorList>
    </citation>
    <scope>NUCLEOTIDE SEQUENCE [LARGE SCALE GENOMIC DNA]</scope>
    <source>
        <strain evidence="2 3">DSM 28246</strain>
    </source>
</reference>
<comment type="caution">
    <text evidence="2">The sequence shown here is derived from an EMBL/GenBank/DDBJ whole genome shotgun (WGS) entry which is preliminary data.</text>
</comment>
<evidence type="ECO:0000256" key="1">
    <source>
        <dbReference type="SAM" id="MobiDB-lite"/>
    </source>
</evidence>
<feature type="non-terminal residue" evidence="2">
    <location>
        <position position="211"/>
    </location>
</feature>
<dbReference type="EMBL" id="JACJVP010000102">
    <property type="protein sequence ID" value="MBB6675705.1"/>
    <property type="molecule type" value="Genomic_DNA"/>
</dbReference>
<dbReference type="InterPro" id="IPR029062">
    <property type="entry name" value="Class_I_gatase-like"/>
</dbReference>
<evidence type="ECO:0000313" key="3">
    <source>
        <dbReference type="Proteomes" id="UP000547209"/>
    </source>
</evidence>
<proteinExistence type="predicted"/>
<keyword evidence="3" id="KW-1185">Reference proteome</keyword>
<dbReference type="Proteomes" id="UP000547209">
    <property type="component" value="Unassembled WGS sequence"/>
</dbReference>
<organism evidence="2 3">
    <name type="scientific">Cohnella nanjingensis</name>
    <dbReference type="NCBI Taxonomy" id="1387779"/>
    <lineage>
        <taxon>Bacteria</taxon>
        <taxon>Bacillati</taxon>
        <taxon>Bacillota</taxon>
        <taxon>Bacilli</taxon>
        <taxon>Bacillales</taxon>
        <taxon>Paenibacillaceae</taxon>
        <taxon>Cohnella</taxon>
    </lineage>
</organism>
<dbReference type="PANTHER" id="PTHR36848:SF2">
    <property type="entry name" value="SECRETED PROTEIN"/>
    <property type="match status" value="1"/>
</dbReference>
<feature type="compositionally biased region" description="Polar residues" evidence="1">
    <location>
        <begin position="72"/>
        <end position="81"/>
    </location>
</feature>
<dbReference type="RefSeq" id="WP_221469627.1">
    <property type="nucleotide sequence ID" value="NZ_JACJVP010000102.1"/>
</dbReference>
<evidence type="ECO:0000313" key="2">
    <source>
        <dbReference type="EMBL" id="MBB6675705.1"/>
    </source>
</evidence>
<dbReference type="AlphaFoldDB" id="A0A7X0S0J6"/>
<dbReference type="Gene3D" id="3.40.50.880">
    <property type="match status" value="1"/>
</dbReference>
<dbReference type="PANTHER" id="PTHR36848">
    <property type="entry name" value="DNA-BINDING PROTEIN (PUTATIVE SECRETED PROTEIN)-RELATED"/>
    <property type="match status" value="1"/>
</dbReference>
<name>A0A7X0S0J6_9BACL</name>
<dbReference type="InterPro" id="IPR053161">
    <property type="entry name" value="Ulvan_degrading_GH"/>
</dbReference>
<sequence length="211" mass="23693">VHGINFLNQHLTLSTVAGARKRDHPQSFDWRQPWWEEYGELNGYFGRLSYLLSQGETRNRILLLNPSTSGYLETPGSQSGGLRSRQDPPKSPDMKLYLQVAQGLCDRQWNYDFGDEFIMGRHGEAELGAMRVGKRSYDVVIYPDSMTTIKASTLALLERFLQAGGTVLAMGEPAVRVDGQLSEAPKRLAGYAGWVRADDLSSLTRQLERLL</sequence>
<protein>
    <submittedName>
        <fullName evidence="2">Uncharacterized protein</fullName>
    </submittedName>
</protein>
<accession>A0A7X0S0J6</accession>